<evidence type="ECO:0000313" key="2">
    <source>
        <dbReference type="Proteomes" id="UP001223586"/>
    </source>
</evidence>
<accession>A0ABT9WM69</accession>
<reference evidence="1 2" key="1">
    <citation type="submission" date="2023-07" db="EMBL/GenBank/DDBJ databases">
        <title>Genomic Encyclopedia of Type Strains, Phase IV (KMG-IV): sequencing the most valuable type-strain genomes for metagenomic binning, comparative biology and taxonomic classification.</title>
        <authorList>
            <person name="Goeker M."/>
        </authorList>
    </citation>
    <scope>NUCLEOTIDE SEQUENCE [LARGE SCALE GENOMIC DNA]</scope>
    <source>
        <strain evidence="1 2">DSM 23837</strain>
    </source>
</reference>
<organism evidence="1 2">
    <name type="scientific">Bacillus chungangensis</name>
    <dbReference type="NCBI Taxonomy" id="587633"/>
    <lineage>
        <taxon>Bacteria</taxon>
        <taxon>Bacillati</taxon>
        <taxon>Bacillota</taxon>
        <taxon>Bacilli</taxon>
        <taxon>Bacillales</taxon>
        <taxon>Bacillaceae</taxon>
        <taxon>Bacillus</taxon>
    </lineage>
</organism>
<name>A0ABT9WM69_9BACI</name>
<dbReference type="InterPro" id="IPR035198">
    <property type="entry name" value="SU10_MCP"/>
</dbReference>
<dbReference type="Pfam" id="PF17236">
    <property type="entry name" value="SU10_MCP"/>
    <property type="match status" value="1"/>
</dbReference>
<protein>
    <recommendedName>
        <fullName evidence="3">Phage major capsid protein</fullName>
    </recommendedName>
</protein>
<keyword evidence="2" id="KW-1185">Reference proteome</keyword>
<proteinExistence type="predicted"/>
<dbReference type="EMBL" id="JAUSTT010000001">
    <property type="protein sequence ID" value="MDQ0174384.1"/>
    <property type="molecule type" value="Genomic_DNA"/>
</dbReference>
<dbReference type="Proteomes" id="UP001223586">
    <property type="component" value="Unassembled WGS sequence"/>
</dbReference>
<sequence>MVMQSYDFQDQVRQLEAGISLIIEDEPTLLSTIGLSGETLFQTKYEWMSDHLNSNRANLAGDIDDSQTEIDVVAGDGEKFRVNAVIVIEDEYMKVVSVNEDKITVIRGFDDTAKTAHAKDTEDSEIRIVARPQLEAAMPGQDESHDRYVDFNYTQIFERYAAVSKTQQAVRTHNVSDELNYQVQLRLKELAREFNDQLIYGRRNAGSVGQPRMTGGLLHFAQIKNSVKENLSGGELSAKVINEALEKVFQRGGSVNTILTNTPGSRQLSKLLNDKITIERQDTARGNYVATFVSDIVGGDVVTVVVDKNMPKDKIILFDRSILSFHPLQNRALHDLDATPNGADFVARQIRGEYGIKIMNAKEKIAVLENVSKKVK</sequence>
<comment type="caution">
    <text evidence="1">The sequence shown here is derived from an EMBL/GenBank/DDBJ whole genome shotgun (WGS) entry which is preliminary data.</text>
</comment>
<evidence type="ECO:0000313" key="1">
    <source>
        <dbReference type="EMBL" id="MDQ0174384.1"/>
    </source>
</evidence>
<evidence type="ECO:0008006" key="3">
    <source>
        <dbReference type="Google" id="ProtNLM"/>
    </source>
</evidence>
<gene>
    <name evidence="1" type="ORF">J2S08_000215</name>
</gene>
<dbReference type="RefSeq" id="WP_307225807.1">
    <property type="nucleotide sequence ID" value="NZ_JAUSTT010000001.1"/>
</dbReference>